<dbReference type="VEuPathDB" id="AmoebaDB:EIN_227240"/>
<dbReference type="OrthoDB" id="30174at2759"/>
<dbReference type="AlphaFoldDB" id="A0A0A1U2K7"/>
<accession>A0A0A1U2K7</accession>
<feature type="transmembrane region" description="Helical" evidence="1">
    <location>
        <begin position="55"/>
        <end position="79"/>
    </location>
</feature>
<dbReference type="OMA" id="QIEMMAC"/>
<organism evidence="2 3">
    <name type="scientific">Entamoeba invadens IP1</name>
    <dbReference type="NCBI Taxonomy" id="370355"/>
    <lineage>
        <taxon>Eukaryota</taxon>
        <taxon>Amoebozoa</taxon>
        <taxon>Evosea</taxon>
        <taxon>Archamoebae</taxon>
        <taxon>Mastigamoebida</taxon>
        <taxon>Entamoebidae</taxon>
        <taxon>Entamoeba</taxon>
    </lineage>
</organism>
<feature type="transmembrane region" description="Helical" evidence="1">
    <location>
        <begin position="91"/>
        <end position="115"/>
    </location>
</feature>
<feature type="transmembrane region" description="Helical" evidence="1">
    <location>
        <begin position="170"/>
        <end position="188"/>
    </location>
</feature>
<dbReference type="Proteomes" id="UP000014680">
    <property type="component" value="Unassembled WGS sequence"/>
</dbReference>
<proteinExistence type="predicted"/>
<feature type="non-terminal residue" evidence="2">
    <location>
        <position position="189"/>
    </location>
</feature>
<dbReference type="RefSeq" id="XP_004255082.1">
    <property type="nucleotide sequence ID" value="XM_004255034.1"/>
</dbReference>
<feature type="transmembrane region" description="Helical" evidence="1">
    <location>
        <begin position="7"/>
        <end position="29"/>
    </location>
</feature>
<keyword evidence="1" id="KW-0472">Membrane</keyword>
<sequence>MFSVPRLFLLIAGIVLILCGSAVFPLLYLGPTKNVPTLSETKSSNVLSMFSRKTYYIEMMTCSAFAIFIGALALVAAFLDTQHKIMCILVYVLLFPLILVSVGMMILYGFSYFWLLTSSDNQMASQLSNFEAAFKCCGWKTTRPFPPCNSIDGYETGNTCYKNTQVVRSASLQGFITGGVYLVLSIIIV</sequence>
<keyword evidence="1" id="KW-0812">Transmembrane</keyword>
<protein>
    <submittedName>
        <fullName evidence="2">Uncharacterized protein</fullName>
    </submittedName>
</protein>
<dbReference type="EMBL" id="KB206756">
    <property type="protein sequence ID" value="ELP88311.1"/>
    <property type="molecule type" value="Genomic_DNA"/>
</dbReference>
<name>A0A0A1U2K7_ENTIV</name>
<evidence type="ECO:0000256" key="1">
    <source>
        <dbReference type="SAM" id="Phobius"/>
    </source>
</evidence>
<keyword evidence="3" id="KW-1185">Reference proteome</keyword>
<dbReference type="GeneID" id="14887290"/>
<gene>
    <name evidence="2" type="ORF">EIN_227240</name>
</gene>
<evidence type="ECO:0000313" key="2">
    <source>
        <dbReference type="EMBL" id="ELP88311.1"/>
    </source>
</evidence>
<reference evidence="2 3" key="1">
    <citation type="submission" date="2012-10" db="EMBL/GenBank/DDBJ databases">
        <authorList>
            <person name="Zafar N."/>
            <person name="Inman J."/>
            <person name="Hall N."/>
            <person name="Lorenzi H."/>
            <person name="Caler E."/>
        </authorList>
    </citation>
    <scope>NUCLEOTIDE SEQUENCE [LARGE SCALE GENOMIC DNA]</scope>
    <source>
        <strain evidence="2 3">IP1</strain>
    </source>
</reference>
<evidence type="ECO:0000313" key="3">
    <source>
        <dbReference type="Proteomes" id="UP000014680"/>
    </source>
</evidence>
<dbReference type="KEGG" id="eiv:EIN_227240"/>
<keyword evidence="1" id="KW-1133">Transmembrane helix</keyword>